<sequence>MVNTVNKQFKKELFHLHYTLFDHFKYKNEHICLSYKTYSPK</sequence>
<protein>
    <submittedName>
        <fullName evidence="1">Uncharacterized protein</fullName>
    </submittedName>
</protein>
<keyword evidence="2" id="KW-1185">Reference proteome</keyword>
<dbReference type="HOGENOM" id="CLU_3276841_0_0_10"/>
<organism evidence="1 2">
    <name type="scientific">Sphingobacterium spiritivorum ATCC 33861</name>
    <dbReference type="NCBI Taxonomy" id="525373"/>
    <lineage>
        <taxon>Bacteria</taxon>
        <taxon>Pseudomonadati</taxon>
        <taxon>Bacteroidota</taxon>
        <taxon>Sphingobacteriia</taxon>
        <taxon>Sphingobacteriales</taxon>
        <taxon>Sphingobacteriaceae</taxon>
        <taxon>Sphingobacterium</taxon>
    </lineage>
</organism>
<evidence type="ECO:0000313" key="2">
    <source>
        <dbReference type="Proteomes" id="UP000006258"/>
    </source>
</evidence>
<proteinExistence type="predicted"/>
<accession>D7VGQ1</accession>
<dbReference type="Proteomes" id="UP000006258">
    <property type="component" value="Unassembled WGS sequence"/>
</dbReference>
<comment type="caution">
    <text evidence="1">The sequence shown here is derived from an EMBL/GenBank/DDBJ whole genome shotgun (WGS) entry which is preliminary data.</text>
</comment>
<dbReference type="AlphaFoldDB" id="D7VGQ1"/>
<reference evidence="1" key="1">
    <citation type="submission" date="2010-07" db="EMBL/GenBank/DDBJ databases">
        <authorList>
            <person name="Muzny D."/>
            <person name="Qin X."/>
            <person name="Buhay C."/>
            <person name="Dugan-Rocha S."/>
            <person name="Ding Y."/>
            <person name="Chen G."/>
            <person name="Hawes A."/>
            <person name="Holder M."/>
            <person name="Jhangiani S."/>
            <person name="Johnson A."/>
            <person name="Khan Z."/>
            <person name="Li Z."/>
            <person name="Liu W."/>
            <person name="Liu X."/>
            <person name="Perez L."/>
            <person name="Shen H."/>
            <person name="Wang Q."/>
            <person name="Watt J."/>
            <person name="Xi L."/>
            <person name="Xin Y."/>
            <person name="Zhou J."/>
            <person name="Deng J."/>
            <person name="Jiang H."/>
            <person name="Liu Y."/>
            <person name="Qu J."/>
            <person name="Song X.-Z."/>
            <person name="Zhang L."/>
            <person name="Villasana D."/>
            <person name="Johnson A."/>
            <person name="Liu J."/>
            <person name="Liyanage D."/>
            <person name="Lorensuhewa L."/>
            <person name="Robinson T."/>
            <person name="Song A."/>
            <person name="Song B.-B."/>
            <person name="Dinh H."/>
            <person name="Thornton R."/>
            <person name="Coyle M."/>
            <person name="Francisco L."/>
            <person name="Jackson L."/>
            <person name="Javaid M."/>
            <person name="Korchina V."/>
            <person name="Kovar C."/>
            <person name="Mata R."/>
            <person name="Mathew T."/>
            <person name="Ngo R."/>
            <person name="Nguyen L."/>
            <person name="Nguyen N."/>
            <person name="Okwuonu G."/>
            <person name="Ongeri F."/>
            <person name="Pham C."/>
            <person name="Simmons D."/>
            <person name="Wilczek-Boney K."/>
            <person name="Hale W."/>
            <person name="Jakkamsetti A."/>
            <person name="Pham P."/>
            <person name="Ruth R."/>
            <person name="San Lucas F."/>
            <person name="Warren J."/>
            <person name="Zhang J."/>
            <person name="Zhao Z."/>
            <person name="Zhou C."/>
            <person name="Zhu D."/>
            <person name="Lee S."/>
            <person name="Bess C."/>
            <person name="Blankenburg K."/>
            <person name="Forbes L."/>
            <person name="Fu Q."/>
            <person name="Gubbala S."/>
            <person name="Hirani K."/>
            <person name="Jayaseelan J.C."/>
            <person name="Lara F."/>
            <person name="Munidasa M."/>
            <person name="Palculict T."/>
            <person name="Patil S."/>
            <person name="Pu L.-L."/>
            <person name="Saada N."/>
            <person name="Tang L."/>
            <person name="Weissenberger G."/>
            <person name="Zhu Y."/>
            <person name="Hemphill L."/>
            <person name="Shang Y."/>
            <person name="Youmans B."/>
            <person name="Ayvaz T."/>
            <person name="Ross M."/>
            <person name="Santibanez J."/>
            <person name="Aqrawi P."/>
            <person name="Gross S."/>
            <person name="Joshi V."/>
            <person name="Fowler G."/>
            <person name="Nazareth L."/>
            <person name="Reid J."/>
            <person name="Worley K."/>
            <person name="Petrosino J."/>
            <person name="Highlander S."/>
            <person name="Gibbs R."/>
        </authorList>
    </citation>
    <scope>NUCLEOTIDE SEQUENCE [LARGE SCALE GENOMIC DNA]</scope>
    <source>
        <strain evidence="1">ATCC 33861</strain>
    </source>
</reference>
<evidence type="ECO:0000313" key="1">
    <source>
        <dbReference type="EMBL" id="EFK59253.1"/>
    </source>
</evidence>
<dbReference type="EMBL" id="ACHA02000002">
    <property type="protein sequence ID" value="EFK59253.1"/>
    <property type="molecule type" value="Genomic_DNA"/>
</dbReference>
<name>D7VGQ1_SPHSI</name>
<gene>
    <name evidence="1" type="ORF">HMPREF0766_10170</name>
</gene>